<keyword evidence="3" id="KW-1185">Reference proteome</keyword>
<dbReference type="RefSeq" id="WP_346162459.1">
    <property type="nucleotide sequence ID" value="NZ_BAAAOQ010000005.1"/>
</dbReference>
<evidence type="ECO:0000256" key="1">
    <source>
        <dbReference type="SAM" id="MobiDB-lite"/>
    </source>
</evidence>
<name>A0ABN3BEV5_9ACTN</name>
<sequence>MALFRRGDGHHRGDDHDNRWTDENGWTTDRMSDGTIFRWRVRMERIGDILPEYKEALEAVAREEGYTYREYVAWAANLTDARMNDTRDRIRNGLASPREAALYRCWLGARLAVHEVQYRLEVRPGKFIWSGR</sequence>
<proteinExistence type="predicted"/>
<feature type="region of interest" description="Disordered" evidence="1">
    <location>
        <begin position="1"/>
        <end position="24"/>
    </location>
</feature>
<dbReference type="EMBL" id="BAAAOQ010000005">
    <property type="protein sequence ID" value="GAA2193998.1"/>
    <property type="molecule type" value="Genomic_DNA"/>
</dbReference>
<organism evidence="2 3">
    <name type="scientific">Streptomyces bangladeshensis</name>
    <dbReference type="NCBI Taxonomy" id="295352"/>
    <lineage>
        <taxon>Bacteria</taxon>
        <taxon>Bacillati</taxon>
        <taxon>Actinomycetota</taxon>
        <taxon>Actinomycetes</taxon>
        <taxon>Kitasatosporales</taxon>
        <taxon>Streptomycetaceae</taxon>
        <taxon>Streptomyces</taxon>
    </lineage>
</organism>
<accession>A0ABN3BEV5</accession>
<evidence type="ECO:0000313" key="2">
    <source>
        <dbReference type="EMBL" id="GAA2193998.1"/>
    </source>
</evidence>
<gene>
    <name evidence="2" type="ORF">GCM10009787_18150</name>
</gene>
<dbReference type="Proteomes" id="UP001501391">
    <property type="component" value="Unassembled WGS sequence"/>
</dbReference>
<reference evidence="2 3" key="1">
    <citation type="journal article" date="2019" name="Int. J. Syst. Evol. Microbiol.">
        <title>The Global Catalogue of Microorganisms (GCM) 10K type strain sequencing project: providing services to taxonomists for standard genome sequencing and annotation.</title>
        <authorList>
            <consortium name="The Broad Institute Genomics Platform"/>
            <consortium name="The Broad Institute Genome Sequencing Center for Infectious Disease"/>
            <person name="Wu L."/>
            <person name="Ma J."/>
        </authorList>
    </citation>
    <scope>NUCLEOTIDE SEQUENCE [LARGE SCALE GENOMIC DNA]</scope>
    <source>
        <strain evidence="2 3">JCM 14924</strain>
    </source>
</reference>
<comment type="caution">
    <text evidence="2">The sequence shown here is derived from an EMBL/GenBank/DDBJ whole genome shotgun (WGS) entry which is preliminary data.</text>
</comment>
<evidence type="ECO:0000313" key="3">
    <source>
        <dbReference type="Proteomes" id="UP001501391"/>
    </source>
</evidence>
<feature type="compositionally biased region" description="Basic and acidic residues" evidence="1">
    <location>
        <begin position="1"/>
        <end position="22"/>
    </location>
</feature>
<protein>
    <submittedName>
        <fullName evidence="2">Uncharacterized protein</fullName>
    </submittedName>
</protein>